<dbReference type="Proteomes" id="UP000694867">
    <property type="component" value="Unplaced"/>
</dbReference>
<protein>
    <submittedName>
        <fullName evidence="3">Uncharacterized protein LOC100898709</fullName>
    </submittedName>
</protein>
<gene>
    <name evidence="3" type="primary">LOC100898709</name>
</gene>
<feature type="chain" id="PRO_5042514507" evidence="1">
    <location>
        <begin position="29"/>
        <end position="383"/>
    </location>
</feature>
<dbReference type="KEGG" id="goe:100898709"/>
<dbReference type="AlphaFoldDB" id="A0AAJ6QV86"/>
<keyword evidence="2" id="KW-1185">Reference proteome</keyword>
<organism evidence="2 3">
    <name type="scientific">Galendromus occidentalis</name>
    <name type="common">western predatory mite</name>
    <dbReference type="NCBI Taxonomy" id="34638"/>
    <lineage>
        <taxon>Eukaryota</taxon>
        <taxon>Metazoa</taxon>
        <taxon>Ecdysozoa</taxon>
        <taxon>Arthropoda</taxon>
        <taxon>Chelicerata</taxon>
        <taxon>Arachnida</taxon>
        <taxon>Acari</taxon>
        <taxon>Parasitiformes</taxon>
        <taxon>Mesostigmata</taxon>
        <taxon>Gamasina</taxon>
        <taxon>Phytoseioidea</taxon>
        <taxon>Phytoseiidae</taxon>
        <taxon>Typhlodrominae</taxon>
        <taxon>Galendromus</taxon>
    </lineage>
</organism>
<evidence type="ECO:0000313" key="3">
    <source>
        <dbReference type="RefSeq" id="XP_003744967.2"/>
    </source>
</evidence>
<sequence>MLPTDMRAVSLRIGLIVALSSFLVPSGAFRPGNETGLTRKDHSLKIPSGHNSMRFRGSLRGSLFFDLNFLENDKILYNIRAFPWGDVDYEGKEIIDMWSSNETHLAEEAVTRQNAGPALPNLPIRSDQERMDFKIQFVKNFYGEDREVLMFIGKSLHWRETLPRKFNFDKLVLSEAVEETAPASKLKATSFNEVHTHPESATRPNLLPFGPPLSKYQKRDAIWGMTPLQVAPTDRYQFQIKGEVSVKKLPSPLEIEATFLTNYSSFRVLFDEPYLAKLQLGVINGTKAFLGLLHREIRGGPELLAAVDEKDLPESVSDHSFQLTLQRDLDKVAAFVDINGVRLEAAMLVRNSLMILPSHLLTIVIGKPEEHWLTVTDVNEKYV</sequence>
<evidence type="ECO:0000256" key="1">
    <source>
        <dbReference type="SAM" id="SignalP"/>
    </source>
</evidence>
<keyword evidence="1" id="KW-0732">Signal</keyword>
<dbReference type="RefSeq" id="XP_003744967.2">
    <property type="nucleotide sequence ID" value="XM_003744919.3"/>
</dbReference>
<accession>A0AAJ6QV86</accession>
<dbReference type="GeneID" id="100898709"/>
<feature type="signal peptide" evidence="1">
    <location>
        <begin position="1"/>
        <end position="28"/>
    </location>
</feature>
<evidence type="ECO:0000313" key="2">
    <source>
        <dbReference type="Proteomes" id="UP000694867"/>
    </source>
</evidence>
<name>A0AAJ6QV86_9ACAR</name>
<proteinExistence type="predicted"/>
<reference evidence="3" key="1">
    <citation type="submission" date="2025-08" db="UniProtKB">
        <authorList>
            <consortium name="RefSeq"/>
        </authorList>
    </citation>
    <scope>IDENTIFICATION</scope>
</reference>